<dbReference type="PROSITE" id="PS01124">
    <property type="entry name" value="HTH_ARAC_FAMILY_2"/>
    <property type="match status" value="1"/>
</dbReference>
<feature type="modified residue" description="4-aspartylphosphate" evidence="7">
    <location>
        <position position="763"/>
    </location>
</feature>
<evidence type="ECO:0000259" key="10">
    <source>
        <dbReference type="PROSITE" id="PS50110"/>
    </source>
</evidence>
<dbReference type="InterPro" id="IPR001789">
    <property type="entry name" value="Sig_transdc_resp-reg_receiver"/>
</dbReference>
<dbReference type="InterPro" id="IPR003661">
    <property type="entry name" value="HisK_dim/P_dom"/>
</dbReference>
<dbReference type="SUPFAM" id="SSF47384">
    <property type="entry name" value="Homodimeric domain of signal transducing histidine kinase"/>
    <property type="match status" value="1"/>
</dbReference>
<dbReference type="SUPFAM" id="SSF46689">
    <property type="entry name" value="Homeodomain-like"/>
    <property type="match status" value="1"/>
</dbReference>
<evidence type="ECO:0000256" key="3">
    <source>
        <dbReference type="ARBA" id="ARBA00022553"/>
    </source>
</evidence>
<keyword evidence="12" id="KW-1185">Reference proteome</keyword>
<dbReference type="SMART" id="SM00387">
    <property type="entry name" value="HATPase_c"/>
    <property type="match status" value="1"/>
</dbReference>
<dbReference type="PROSITE" id="PS50110">
    <property type="entry name" value="RESPONSE_REGULATORY"/>
    <property type="match status" value="1"/>
</dbReference>
<protein>
    <recommendedName>
        <fullName evidence="2">histidine kinase</fullName>
        <ecNumber evidence="2">2.7.13.3</ecNumber>
    </recommendedName>
</protein>
<dbReference type="FunFam" id="1.10.287.130:FF:000045">
    <property type="entry name" value="Two-component system sensor histidine kinase/response regulator"/>
    <property type="match status" value="1"/>
</dbReference>
<dbReference type="SMART" id="SM00028">
    <property type="entry name" value="TPR"/>
    <property type="match status" value="5"/>
</dbReference>
<dbReference type="Proteomes" id="UP000184474">
    <property type="component" value="Unassembled WGS sequence"/>
</dbReference>
<dbReference type="CDD" id="cd00082">
    <property type="entry name" value="HisKA"/>
    <property type="match status" value="1"/>
</dbReference>
<dbReference type="SUPFAM" id="SSF52172">
    <property type="entry name" value="CheY-like"/>
    <property type="match status" value="1"/>
</dbReference>
<evidence type="ECO:0000256" key="6">
    <source>
        <dbReference type="ARBA" id="ARBA00023163"/>
    </source>
</evidence>
<proteinExistence type="predicted"/>
<dbReference type="Pfam" id="PF12833">
    <property type="entry name" value="HTH_18"/>
    <property type="match status" value="1"/>
</dbReference>
<keyword evidence="6" id="KW-0804">Transcription</keyword>
<comment type="catalytic activity">
    <reaction evidence="1">
        <text>ATP + protein L-histidine = ADP + protein N-phospho-L-histidine.</text>
        <dbReference type="EC" id="2.7.13.3"/>
    </reaction>
</comment>
<dbReference type="AlphaFoldDB" id="A0A1M6S396"/>
<dbReference type="PROSITE" id="PS00041">
    <property type="entry name" value="HTH_ARAC_FAMILY_1"/>
    <property type="match status" value="1"/>
</dbReference>
<keyword evidence="3 7" id="KW-0597">Phosphoprotein</keyword>
<dbReference type="GO" id="GO:0000155">
    <property type="term" value="F:phosphorelay sensor kinase activity"/>
    <property type="evidence" value="ECO:0007669"/>
    <property type="project" value="InterPro"/>
</dbReference>
<reference evidence="12" key="1">
    <citation type="submission" date="2016-11" db="EMBL/GenBank/DDBJ databases">
        <authorList>
            <person name="Varghese N."/>
            <person name="Submissions S."/>
        </authorList>
    </citation>
    <scope>NUCLEOTIDE SEQUENCE [LARGE SCALE GENOMIC DNA]</scope>
    <source>
        <strain evidence="12">DSM 26134</strain>
    </source>
</reference>
<accession>A0A1M6S396</accession>
<dbReference type="SUPFAM" id="SSF55874">
    <property type="entry name" value="ATPase domain of HSP90 chaperone/DNA topoisomerase II/histidine kinase"/>
    <property type="match status" value="1"/>
</dbReference>
<evidence type="ECO:0000313" key="11">
    <source>
        <dbReference type="EMBL" id="SHK39302.1"/>
    </source>
</evidence>
<dbReference type="SMART" id="SM00388">
    <property type="entry name" value="HisKA"/>
    <property type="match status" value="1"/>
</dbReference>
<feature type="domain" description="Histidine kinase" evidence="9">
    <location>
        <begin position="449"/>
        <end position="671"/>
    </location>
</feature>
<dbReference type="GO" id="GO:0003700">
    <property type="term" value="F:DNA-binding transcription factor activity"/>
    <property type="evidence" value="ECO:0007669"/>
    <property type="project" value="InterPro"/>
</dbReference>
<dbReference type="InterPro" id="IPR036097">
    <property type="entry name" value="HisK_dim/P_sf"/>
</dbReference>
<dbReference type="STRING" id="156994.SAMN04488028_104390"/>
<dbReference type="InterPro" id="IPR004358">
    <property type="entry name" value="Sig_transdc_His_kin-like_C"/>
</dbReference>
<evidence type="ECO:0000313" key="12">
    <source>
        <dbReference type="Proteomes" id="UP000184474"/>
    </source>
</evidence>
<dbReference type="InterPro" id="IPR018060">
    <property type="entry name" value="HTH_AraC"/>
</dbReference>
<dbReference type="Pfam" id="PF00512">
    <property type="entry name" value="HisKA"/>
    <property type="match status" value="1"/>
</dbReference>
<dbReference type="Gene3D" id="1.25.40.10">
    <property type="entry name" value="Tetratricopeptide repeat domain"/>
    <property type="match status" value="2"/>
</dbReference>
<evidence type="ECO:0000256" key="5">
    <source>
        <dbReference type="ARBA" id="ARBA00023125"/>
    </source>
</evidence>
<dbReference type="PANTHER" id="PTHR43547">
    <property type="entry name" value="TWO-COMPONENT HISTIDINE KINASE"/>
    <property type="match status" value="1"/>
</dbReference>
<dbReference type="InterPro" id="IPR009057">
    <property type="entry name" value="Homeodomain-like_sf"/>
</dbReference>
<dbReference type="Pfam" id="PF00072">
    <property type="entry name" value="Response_reg"/>
    <property type="match status" value="1"/>
</dbReference>
<evidence type="ECO:0000259" key="8">
    <source>
        <dbReference type="PROSITE" id="PS01124"/>
    </source>
</evidence>
<dbReference type="Gene3D" id="3.30.565.10">
    <property type="entry name" value="Histidine kinase-like ATPase, C-terminal domain"/>
    <property type="match status" value="1"/>
</dbReference>
<dbReference type="SUPFAM" id="SSF48452">
    <property type="entry name" value="TPR-like"/>
    <property type="match status" value="2"/>
</dbReference>
<dbReference type="InterPro" id="IPR011006">
    <property type="entry name" value="CheY-like_superfamily"/>
</dbReference>
<organism evidence="11 12">
    <name type="scientific">Reichenbachiella agariperforans</name>
    <dbReference type="NCBI Taxonomy" id="156994"/>
    <lineage>
        <taxon>Bacteria</taxon>
        <taxon>Pseudomonadati</taxon>
        <taxon>Bacteroidota</taxon>
        <taxon>Cytophagia</taxon>
        <taxon>Cytophagales</taxon>
        <taxon>Reichenbachiellaceae</taxon>
        <taxon>Reichenbachiella</taxon>
    </lineage>
</organism>
<keyword evidence="11" id="KW-0418">Kinase</keyword>
<dbReference type="EMBL" id="FRAA01000004">
    <property type="protein sequence ID" value="SHK39302.1"/>
    <property type="molecule type" value="Genomic_DNA"/>
</dbReference>
<feature type="domain" description="Response regulatory" evidence="10">
    <location>
        <begin position="715"/>
        <end position="830"/>
    </location>
</feature>
<dbReference type="InterPro" id="IPR011990">
    <property type="entry name" value="TPR-like_helical_dom_sf"/>
</dbReference>
<dbReference type="InterPro" id="IPR018062">
    <property type="entry name" value="HTH_AraC-typ_CS"/>
</dbReference>
<dbReference type="SMART" id="SM00448">
    <property type="entry name" value="REC"/>
    <property type="match status" value="1"/>
</dbReference>
<evidence type="ECO:0000259" key="9">
    <source>
        <dbReference type="PROSITE" id="PS50109"/>
    </source>
</evidence>
<dbReference type="Gene3D" id="1.10.10.60">
    <property type="entry name" value="Homeodomain-like"/>
    <property type="match status" value="1"/>
</dbReference>
<keyword evidence="4" id="KW-0805">Transcription regulation</keyword>
<dbReference type="SMART" id="SM00342">
    <property type="entry name" value="HTH_ARAC"/>
    <property type="match status" value="1"/>
</dbReference>
<evidence type="ECO:0000256" key="2">
    <source>
        <dbReference type="ARBA" id="ARBA00012438"/>
    </source>
</evidence>
<keyword evidence="5" id="KW-0238">DNA-binding</keyword>
<gene>
    <name evidence="11" type="ORF">SAMN04488028_104390</name>
</gene>
<dbReference type="GO" id="GO:0043565">
    <property type="term" value="F:sequence-specific DNA binding"/>
    <property type="evidence" value="ECO:0007669"/>
    <property type="project" value="InterPro"/>
</dbReference>
<sequence>MNKLCLLIVFHLPLINLQAQVNEVDSLIYELTQEHHDTTKIMMMYKLSTHEGLGSFSKSKEYALQALQKAKDISFEKGIGVSYYSLGNTYGLSYNLDSAIVYFNMANEIFERINYVKGEGNVLTGLGYAYMDKGDLGKAMEYALLALKKREKNNDLHNIAGSYVQLAIIFHEEYGFGDESIKTNEKKSLRYNLRALKIFKQINSEVNIGIVSTNIGANYSRLDMLDSCLHFYKQALAISTRLGNKYGMAIDNNNMGVVLKDFEEYDRALFYLKNADHLYVELNHPNGRLDPLRTISRIYGTMDQPYEGLKYAKEALKISRELNSAKQLMKSTFLIHSSFAQVDSFRQAYDMLTLYKNMSDSIYDNKRDEQMREQELAYNVEKKEQQIIDLERSNELAQLRRNILIGSLLAIVLIAFLLYNQQRLKSKRNQLLFEKEQEVDRMKSKFFANISHEFRTPLTLLMGPIDHLTEISNDPRQLHFLDMMKRNTSRLLNQVNQLLDLSKLDAGQLKLKVVKIDPVPFIKGIVMSFETLASNQEVNLSFLHNNEISDFYADQDAVEKIVANLLSNALKFTPSKGIIKVEITNIESSELLAKSVAALELIVTDSGIGVDEELQKHIFDRYYHTDSDLQASTGIGLALVKELVDSHFGIIRVDSQKGKGSTFTIHLPTGKNHWKNININESQEQVETMGLSISSERSTKSPLMMEEVKISNNPSILIIENNEDVRYFISEILKNQFQTLVASDGMQGIEKAQDKLPDLIITDIMMPGLDGYEVTKQLKSNIKTSHIPVIMLTAKVGLKNKLLGLETEADEYMTKPFSASELIARVNNLISSRTKLREQFREAITMGPNRITVTSIDAEFVNKVKSLIELNMADTNLSVEFLGDQIGMSRSQIYRKLHAITGFSPNQLIRELRLVRAMDLLKNNSGTVSEIAYMVGFNTPNYFNTCFNKKYGTPPGEVKKQHSL</sequence>
<dbReference type="InterPro" id="IPR003594">
    <property type="entry name" value="HATPase_dom"/>
</dbReference>
<dbReference type="InterPro" id="IPR019734">
    <property type="entry name" value="TPR_rpt"/>
</dbReference>
<dbReference type="Gene3D" id="3.40.50.2300">
    <property type="match status" value="1"/>
</dbReference>
<dbReference type="Pfam" id="PF02518">
    <property type="entry name" value="HATPase_c"/>
    <property type="match status" value="1"/>
</dbReference>
<evidence type="ECO:0000256" key="4">
    <source>
        <dbReference type="ARBA" id="ARBA00023015"/>
    </source>
</evidence>
<dbReference type="InterPro" id="IPR005467">
    <property type="entry name" value="His_kinase_dom"/>
</dbReference>
<keyword evidence="11" id="KW-0808">Transferase</keyword>
<dbReference type="PROSITE" id="PS50109">
    <property type="entry name" value="HIS_KIN"/>
    <property type="match status" value="1"/>
</dbReference>
<name>A0A1M6S396_REIAG</name>
<dbReference type="Gene3D" id="1.10.287.130">
    <property type="match status" value="1"/>
</dbReference>
<evidence type="ECO:0000256" key="1">
    <source>
        <dbReference type="ARBA" id="ARBA00000085"/>
    </source>
</evidence>
<dbReference type="EC" id="2.7.13.3" evidence="2"/>
<dbReference type="PRINTS" id="PR00344">
    <property type="entry name" value="BCTRLSENSOR"/>
</dbReference>
<dbReference type="PANTHER" id="PTHR43547:SF2">
    <property type="entry name" value="HYBRID SIGNAL TRANSDUCTION HISTIDINE KINASE C"/>
    <property type="match status" value="1"/>
</dbReference>
<feature type="domain" description="HTH araC/xylS-type" evidence="8">
    <location>
        <begin position="862"/>
        <end position="961"/>
    </location>
</feature>
<dbReference type="InterPro" id="IPR036890">
    <property type="entry name" value="HATPase_C_sf"/>
</dbReference>
<evidence type="ECO:0000256" key="7">
    <source>
        <dbReference type="PROSITE-ProRule" id="PRU00169"/>
    </source>
</evidence>